<keyword evidence="2" id="KW-0540">Nuclease</keyword>
<keyword evidence="2" id="KW-0548">Nucleotidyltransferase</keyword>
<keyword evidence="3" id="KW-1185">Reference proteome</keyword>
<evidence type="ECO:0000259" key="1">
    <source>
        <dbReference type="Pfam" id="PF14529"/>
    </source>
</evidence>
<comment type="caution">
    <text evidence="2">The sequence shown here is derived from an EMBL/GenBank/DDBJ whole genome shotgun (WGS) entry which is preliminary data.</text>
</comment>
<sequence>MINTLKILHLNIQSINSETKIIQLTNLAKIYKTDIISLNETFLDPNKQLIIPCFNIFCSDRIGRRGGGSAICIRNNIFASQINLTNLLSSENAVGIELQIGQNNNISIFSIYSSPSTKLNETLLNHISLNYKNYIRAGDLNCKNKIWHCQNDNSNGIILENFLSRTNGHIVNCARPTYNRGKSVIDLSITSSSMLQHFQSHQV</sequence>
<dbReference type="InterPro" id="IPR036691">
    <property type="entry name" value="Endo/exonu/phosph_ase_sf"/>
</dbReference>
<keyword evidence="2" id="KW-0808">Transferase</keyword>
<feature type="domain" description="Endonuclease/exonuclease/phosphatase" evidence="1">
    <location>
        <begin position="106"/>
        <end position="197"/>
    </location>
</feature>
<keyword evidence="2" id="KW-0695">RNA-directed DNA polymerase</keyword>
<dbReference type="Gene3D" id="3.60.10.10">
    <property type="entry name" value="Endonuclease/exonuclease/phosphatase"/>
    <property type="match status" value="1"/>
</dbReference>
<proteinExistence type="predicted"/>
<organism evidence="2 3">
    <name type="scientific">Brachionus plicatilis</name>
    <name type="common">Marine rotifer</name>
    <name type="synonym">Brachionus muelleri</name>
    <dbReference type="NCBI Taxonomy" id="10195"/>
    <lineage>
        <taxon>Eukaryota</taxon>
        <taxon>Metazoa</taxon>
        <taxon>Spiralia</taxon>
        <taxon>Gnathifera</taxon>
        <taxon>Rotifera</taxon>
        <taxon>Eurotatoria</taxon>
        <taxon>Monogononta</taxon>
        <taxon>Pseudotrocha</taxon>
        <taxon>Ploima</taxon>
        <taxon>Brachionidae</taxon>
        <taxon>Brachionus</taxon>
    </lineage>
</organism>
<dbReference type="OrthoDB" id="410155at2759"/>
<reference evidence="2 3" key="1">
    <citation type="journal article" date="2018" name="Sci. Rep.">
        <title>Genomic signatures of local adaptation to the degree of environmental predictability in rotifers.</title>
        <authorList>
            <person name="Franch-Gras L."/>
            <person name="Hahn C."/>
            <person name="Garcia-Roger E.M."/>
            <person name="Carmona M.J."/>
            <person name="Serra M."/>
            <person name="Gomez A."/>
        </authorList>
    </citation>
    <scope>NUCLEOTIDE SEQUENCE [LARGE SCALE GENOMIC DNA]</scope>
    <source>
        <strain evidence="2">HYR1</strain>
    </source>
</reference>
<evidence type="ECO:0000313" key="3">
    <source>
        <dbReference type="Proteomes" id="UP000276133"/>
    </source>
</evidence>
<accession>A0A3M7PEB8</accession>
<evidence type="ECO:0000313" key="2">
    <source>
        <dbReference type="EMBL" id="RMZ97363.1"/>
    </source>
</evidence>
<dbReference type="SUPFAM" id="SSF56219">
    <property type="entry name" value="DNase I-like"/>
    <property type="match status" value="1"/>
</dbReference>
<dbReference type="GO" id="GO:0004519">
    <property type="term" value="F:endonuclease activity"/>
    <property type="evidence" value="ECO:0007669"/>
    <property type="project" value="UniProtKB-KW"/>
</dbReference>
<name>A0A3M7PEB8_BRAPC</name>
<keyword evidence="2" id="KW-0255">Endonuclease</keyword>
<dbReference type="Pfam" id="PF14529">
    <property type="entry name" value="Exo_endo_phos_2"/>
    <property type="match status" value="1"/>
</dbReference>
<dbReference type="InterPro" id="IPR005135">
    <property type="entry name" value="Endo/exonuclease/phosphatase"/>
</dbReference>
<dbReference type="AlphaFoldDB" id="A0A3M7PEB8"/>
<dbReference type="PANTHER" id="PTHR33273">
    <property type="entry name" value="DOMAIN-CONTAINING PROTEIN, PUTATIVE-RELATED"/>
    <property type="match status" value="1"/>
</dbReference>
<gene>
    <name evidence="2" type="ORF">BpHYR1_038363</name>
</gene>
<dbReference type="GO" id="GO:0003964">
    <property type="term" value="F:RNA-directed DNA polymerase activity"/>
    <property type="evidence" value="ECO:0007669"/>
    <property type="project" value="UniProtKB-KW"/>
</dbReference>
<keyword evidence="2" id="KW-0378">Hydrolase</keyword>
<dbReference type="EMBL" id="REGN01011458">
    <property type="protein sequence ID" value="RMZ97363.1"/>
    <property type="molecule type" value="Genomic_DNA"/>
</dbReference>
<dbReference type="Proteomes" id="UP000276133">
    <property type="component" value="Unassembled WGS sequence"/>
</dbReference>
<protein>
    <submittedName>
        <fullName evidence="2">AP-like endonuclease reverse transcriptase</fullName>
    </submittedName>
</protein>
<dbReference type="PANTHER" id="PTHR33273:SF4">
    <property type="entry name" value="ENDONUCLEASE_EXONUCLEASE_PHOSPHATASE DOMAIN-CONTAINING PROTEIN"/>
    <property type="match status" value="1"/>
</dbReference>